<gene>
    <name evidence="1" type="ORF">AK812_SmicGene13264</name>
</gene>
<evidence type="ECO:0000313" key="2">
    <source>
        <dbReference type="Proteomes" id="UP000186817"/>
    </source>
</evidence>
<dbReference type="Proteomes" id="UP000186817">
    <property type="component" value="Unassembled WGS sequence"/>
</dbReference>
<dbReference type="AlphaFoldDB" id="A0A1Q9E8K2"/>
<evidence type="ECO:0000313" key="1">
    <source>
        <dbReference type="EMBL" id="OLQ03746.1"/>
    </source>
</evidence>
<proteinExistence type="predicted"/>
<dbReference type="EMBL" id="LSRX01000228">
    <property type="protein sequence ID" value="OLQ03746.1"/>
    <property type="molecule type" value="Genomic_DNA"/>
</dbReference>
<reference evidence="1 2" key="1">
    <citation type="submission" date="2016-02" db="EMBL/GenBank/DDBJ databases">
        <title>Genome analysis of coral dinoflagellate symbionts highlights evolutionary adaptations to a symbiotic lifestyle.</title>
        <authorList>
            <person name="Aranda M."/>
            <person name="Li Y."/>
            <person name="Liew Y.J."/>
            <person name="Baumgarten S."/>
            <person name="Simakov O."/>
            <person name="Wilson M."/>
            <person name="Piel J."/>
            <person name="Ashoor H."/>
            <person name="Bougouffa S."/>
            <person name="Bajic V.B."/>
            <person name="Ryu T."/>
            <person name="Ravasi T."/>
            <person name="Bayer T."/>
            <person name="Micklem G."/>
            <person name="Kim H."/>
            <person name="Bhak J."/>
            <person name="Lajeunesse T.C."/>
            <person name="Voolstra C.R."/>
        </authorList>
    </citation>
    <scope>NUCLEOTIDE SEQUENCE [LARGE SCALE GENOMIC DNA]</scope>
    <source>
        <strain evidence="1 2">CCMP2467</strain>
    </source>
</reference>
<comment type="caution">
    <text evidence="1">The sequence shown here is derived from an EMBL/GenBank/DDBJ whole genome shotgun (WGS) entry which is preliminary data.</text>
</comment>
<accession>A0A1Q9E8K2</accession>
<keyword evidence="2" id="KW-1185">Reference proteome</keyword>
<dbReference type="OrthoDB" id="10664070at2759"/>
<sequence length="231" mass="25258">MGNLDAALASCTFGFKVFLMGLGACFRLTIASETFGVFACAVDDASFTDRFVVRTEGDKSIFLISEGARRLLQQEVKLPTRMVMCGVVAFQRTGAHHERALPWRLVKLPTRMVMCGVVAFQRTGAHHERALPWRLAQLCASPPQDFNSAQEGLAQLAALGLKRRLACRRSLLRRLLAERELTATEAREAESRGELRGLEALSDDAGLKPGFVALTLLPEEKAVVQSGLGQS</sequence>
<organism evidence="1 2">
    <name type="scientific">Symbiodinium microadriaticum</name>
    <name type="common">Dinoflagellate</name>
    <name type="synonym">Zooxanthella microadriatica</name>
    <dbReference type="NCBI Taxonomy" id="2951"/>
    <lineage>
        <taxon>Eukaryota</taxon>
        <taxon>Sar</taxon>
        <taxon>Alveolata</taxon>
        <taxon>Dinophyceae</taxon>
        <taxon>Suessiales</taxon>
        <taxon>Symbiodiniaceae</taxon>
        <taxon>Symbiodinium</taxon>
    </lineage>
</organism>
<protein>
    <submittedName>
        <fullName evidence="1">Uncharacterized protein</fullName>
    </submittedName>
</protein>
<name>A0A1Q9E8K2_SYMMI</name>